<dbReference type="SUPFAM" id="SSF109755">
    <property type="entry name" value="PhoU-like"/>
    <property type="match status" value="1"/>
</dbReference>
<evidence type="ECO:0000256" key="1">
    <source>
        <dbReference type="ARBA" id="ARBA00004651"/>
    </source>
</evidence>
<dbReference type="Pfam" id="PF02690">
    <property type="entry name" value="Na_Pi_cotrans"/>
    <property type="match status" value="2"/>
</dbReference>
<evidence type="ECO:0000256" key="6">
    <source>
        <dbReference type="SAM" id="Phobius"/>
    </source>
</evidence>
<keyword evidence="3 6" id="KW-0812">Transmembrane</keyword>
<keyword evidence="4 6" id="KW-1133">Transmembrane helix</keyword>
<dbReference type="Proteomes" id="UP001528040">
    <property type="component" value="Unassembled WGS sequence"/>
</dbReference>
<evidence type="ECO:0000256" key="3">
    <source>
        <dbReference type="ARBA" id="ARBA00022692"/>
    </source>
</evidence>
<feature type="domain" description="PhoU" evidence="7">
    <location>
        <begin position="345"/>
        <end position="428"/>
    </location>
</feature>
<dbReference type="EMBL" id="JAQIIO010000003">
    <property type="protein sequence ID" value="MDA5093671.1"/>
    <property type="molecule type" value="Genomic_DNA"/>
</dbReference>
<feature type="transmembrane region" description="Helical" evidence="6">
    <location>
        <begin position="6"/>
        <end position="24"/>
    </location>
</feature>
<name>A0ABT4VZH8_9RHOB</name>
<reference evidence="8 9" key="1">
    <citation type="submission" date="2023-01" db="EMBL/GenBank/DDBJ databases">
        <authorList>
            <person name="Yoon J.-W."/>
        </authorList>
    </citation>
    <scope>NUCLEOTIDE SEQUENCE [LARGE SCALE GENOMIC DNA]</scope>
    <source>
        <strain evidence="8 9">KMU-50</strain>
    </source>
</reference>
<evidence type="ECO:0000256" key="5">
    <source>
        <dbReference type="ARBA" id="ARBA00023136"/>
    </source>
</evidence>
<feature type="transmembrane region" description="Helical" evidence="6">
    <location>
        <begin position="45"/>
        <end position="69"/>
    </location>
</feature>
<feature type="transmembrane region" description="Helical" evidence="6">
    <location>
        <begin position="106"/>
        <end position="122"/>
    </location>
</feature>
<feature type="transmembrane region" description="Helical" evidence="6">
    <location>
        <begin position="161"/>
        <end position="187"/>
    </location>
</feature>
<dbReference type="PANTHER" id="PTHR10010">
    <property type="entry name" value="SOLUTE CARRIER FAMILY 34 SODIUM PHOSPHATE , MEMBER 2-RELATED"/>
    <property type="match status" value="1"/>
</dbReference>
<feature type="transmembrane region" description="Helical" evidence="6">
    <location>
        <begin position="81"/>
        <end position="99"/>
    </location>
</feature>
<keyword evidence="5 6" id="KW-0472">Membrane</keyword>
<dbReference type="InterPro" id="IPR003841">
    <property type="entry name" value="Na/Pi_transpt"/>
</dbReference>
<dbReference type="InterPro" id="IPR026022">
    <property type="entry name" value="PhoU_dom"/>
</dbReference>
<organism evidence="8 9">
    <name type="scientific">Aliiroseovarius salicola</name>
    <dbReference type="NCBI Taxonomy" id="3009082"/>
    <lineage>
        <taxon>Bacteria</taxon>
        <taxon>Pseudomonadati</taxon>
        <taxon>Pseudomonadota</taxon>
        <taxon>Alphaproteobacteria</taxon>
        <taxon>Rhodobacterales</taxon>
        <taxon>Paracoccaceae</taxon>
        <taxon>Aliiroseovarius</taxon>
    </lineage>
</organism>
<protein>
    <submittedName>
        <fullName evidence="8">Na/Pi cotransporter family protein</fullName>
    </submittedName>
</protein>
<dbReference type="InterPro" id="IPR038078">
    <property type="entry name" value="PhoU-like_sf"/>
</dbReference>
<feature type="transmembrane region" description="Helical" evidence="6">
    <location>
        <begin position="128"/>
        <end position="149"/>
    </location>
</feature>
<evidence type="ECO:0000256" key="2">
    <source>
        <dbReference type="ARBA" id="ARBA00022475"/>
    </source>
</evidence>
<dbReference type="RefSeq" id="WP_271053815.1">
    <property type="nucleotide sequence ID" value="NZ_JAQIIO010000003.1"/>
</dbReference>
<feature type="transmembrane region" description="Helical" evidence="6">
    <location>
        <begin position="274"/>
        <end position="297"/>
    </location>
</feature>
<keyword evidence="9" id="KW-1185">Reference proteome</keyword>
<evidence type="ECO:0000313" key="9">
    <source>
        <dbReference type="Proteomes" id="UP001528040"/>
    </source>
</evidence>
<dbReference type="Pfam" id="PF01895">
    <property type="entry name" value="PhoU"/>
    <property type="match status" value="1"/>
</dbReference>
<accession>A0ABT4VZH8</accession>
<evidence type="ECO:0000259" key="7">
    <source>
        <dbReference type="Pfam" id="PF01895"/>
    </source>
</evidence>
<comment type="subcellular location">
    <subcellularLocation>
        <location evidence="1">Cell membrane</location>
        <topology evidence="1">Multi-pass membrane protein</topology>
    </subcellularLocation>
</comment>
<proteinExistence type="predicted"/>
<comment type="caution">
    <text evidence="8">The sequence shown here is derived from an EMBL/GenBank/DDBJ whole genome shotgun (WGS) entry which is preliminary data.</text>
</comment>
<evidence type="ECO:0000256" key="4">
    <source>
        <dbReference type="ARBA" id="ARBA00022989"/>
    </source>
</evidence>
<feature type="transmembrane region" description="Helical" evidence="6">
    <location>
        <begin position="242"/>
        <end position="262"/>
    </location>
</feature>
<feature type="transmembrane region" description="Helical" evidence="6">
    <location>
        <begin position="193"/>
        <end position="221"/>
    </location>
</feature>
<gene>
    <name evidence="8" type="ORF">O2N63_06175</name>
</gene>
<dbReference type="PANTHER" id="PTHR10010:SF46">
    <property type="entry name" value="SODIUM-DEPENDENT PHOSPHATE TRANSPORT PROTEIN 2B"/>
    <property type="match status" value="1"/>
</dbReference>
<dbReference type="Gene3D" id="1.20.58.220">
    <property type="entry name" value="Phosphate transport system protein phou homolog 2, domain 2"/>
    <property type="match status" value="1"/>
</dbReference>
<sequence length="561" mass="61339">MAIISFVISLMGATMLLLFAVRMVRTGIERSFGASFKRVLTQNKSLVGSSTAGLFLAVVLQSSAAVALLTSGFISSGMLSFPAGLAIVLGGDLGSALIIQILSFKLDWLVPMLLAVGGWLFVKTDRRNWQQAGRILMGVAFILISLRFLREAMDPISDSAFLPAISGYLAEDFITAFICGAVLAFVMHSSVAAILMCVTLVQIGAIPVTAGLSLVLGANLGSGFIPVWLTRGMSSNAKQVPLANLVLRGGWALAALLVLNSIELIDLQGYENPGQLLIFGHLAFNGSLLIIALPFCFRLEGLFRNFSNGKSAGIAEMSLSRPASALDKGNVTSPKLAISSLRRELLRMTELVERMFLPALDLYEAEDPQVLAAVKKLDEEVNQTLELVRQYVAEVPIKDFSKSETKTVRALMDYAIRLESAGDVISKVLARRIEEKHKNAVRFSPEGWKELVQMHEAIAKNLRLACNVLMTNDLESARLLVIEKTEIKRAERNSRKRHLRRLQNGQSDSFGTSNIHLETLRALRDINSHVSAIAYPVLYKNGQLLETRLIMDAEKADLLNI</sequence>
<dbReference type="NCBIfam" id="NF037997">
    <property type="entry name" value="Na_Pi_symport"/>
    <property type="match status" value="1"/>
</dbReference>
<evidence type="ECO:0000313" key="8">
    <source>
        <dbReference type="EMBL" id="MDA5093671.1"/>
    </source>
</evidence>
<keyword evidence="2" id="KW-1003">Cell membrane</keyword>